<dbReference type="EMBL" id="JABSNM010000005">
    <property type="protein sequence ID" value="NRT55769.1"/>
    <property type="molecule type" value="Genomic_DNA"/>
</dbReference>
<comment type="caution">
    <text evidence="2">The sequence shown here is derived from an EMBL/GenBank/DDBJ whole genome shotgun (WGS) entry which is preliminary data.</text>
</comment>
<reference evidence="2 3" key="1">
    <citation type="submission" date="2020-05" db="EMBL/GenBank/DDBJ databases">
        <title>Genomic Encyclopedia of Type Strains, Phase IV (KMG-V): Genome sequencing to study the core and pangenomes of soil and plant-associated prokaryotes.</title>
        <authorList>
            <person name="Whitman W."/>
        </authorList>
    </citation>
    <scope>NUCLEOTIDE SEQUENCE [LARGE SCALE GENOMIC DNA]</scope>
    <source>
        <strain evidence="2 3">C29</strain>
    </source>
</reference>
<keyword evidence="3" id="KW-1185">Reference proteome</keyword>
<organism evidence="2 3">
    <name type="scientific">Sphaerotilus uruguayifluvii</name>
    <dbReference type="NCBI Taxonomy" id="2735897"/>
    <lineage>
        <taxon>Bacteria</taxon>
        <taxon>Pseudomonadati</taxon>
        <taxon>Pseudomonadota</taxon>
        <taxon>Betaproteobacteria</taxon>
        <taxon>Burkholderiales</taxon>
        <taxon>Sphaerotilaceae</taxon>
        <taxon>Sphaerotilus</taxon>
    </lineage>
</organism>
<dbReference type="RefSeq" id="WP_173804738.1">
    <property type="nucleotide sequence ID" value="NZ_JABSNM010000005.1"/>
</dbReference>
<feature type="region of interest" description="Disordered" evidence="1">
    <location>
        <begin position="132"/>
        <end position="153"/>
    </location>
</feature>
<dbReference type="Proteomes" id="UP001516061">
    <property type="component" value="Unassembled WGS sequence"/>
</dbReference>
<evidence type="ECO:0000313" key="3">
    <source>
        <dbReference type="Proteomes" id="UP001516061"/>
    </source>
</evidence>
<evidence type="ECO:0000313" key="2">
    <source>
        <dbReference type="EMBL" id="NRT55769.1"/>
    </source>
</evidence>
<name>A0ABX2G143_9BURK</name>
<sequence>MATEALSLRRRAACAVLSPVLDEDALLDALRLQHQSMRGDGVADIIRYIDQVAERHAIDPAARKKLYEAFYKALRLPEDQLPMDPWPLMHPPAAAPAPAVATPAAPAPAAPAARPTINPVAAALEAAGPPVAPPTLPAARPNAAPATPAAPAASPLPAEQAVCAELVRSALAEVQRFHPGALKDLGDSALDLLETMRLAPSLRRTLRELWARPLQSHWVLDLPAADLSQVVHLLYMALCEALGPVEADQVLTRAVRAADQSPQARQFSPRRLI</sequence>
<gene>
    <name evidence="2" type="ORF">HNQ01_001499</name>
</gene>
<feature type="region of interest" description="Disordered" evidence="1">
    <location>
        <begin position="94"/>
        <end position="113"/>
    </location>
</feature>
<accession>A0ABX2G143</accession>
<evidence type="ECO:0000256" key="1">
    <source>
        <dbReference type="SAM" id="MobiDB-lite"/>
    </source>
</evidence>
<feature type="compositionally biased region" description="Low complexity" evidence="1">
    <location>
        <begin position="137"/>
        <end position="153"/>
    </location>
</feature>
<protein>
    <submittedName>
        <fullName evidence="2">Uncharacterized protein</fullName>
    </submittedName>
</protein>
<proteinExistence type="predicted"/>